<reference evidence="2 3" key="1">
    <citation type="submission" date="2018-11" db="EMBL/GenBank/DDBJ databases">
        <authorList>
            <consortium name="Pathogen Informatics"/>
        </authorList>
    </citation>
    <scope>NUCLEOTIDE SEQUENCE [LARGE SCALE GENOMIC DNA]</scope>
</reference>
<evidence type="ECO:0000313" key="2">
    <source>
        <dbReference type="EMBL" id="VDM66226.1"/>
    </source>
</evidence>
<gene>
    <name evidence="2" type="ORF">SVUK_LOCUS1224</name>
</gene>
<proteinExistence type="predicted"/>
<dbReference type="Proteomes" id="UP000270094">
    <property type="component" value="Unassembled WGS sequence"/>
</dbReference>
<dbReference type="OrthoDB" id="5845055at2759"/>
<protein>
    <submittedName>
        <fullName evidence="2">Uncharacterized protein</fullName>
    </submittedName>
</protein>
<evidence type="ECO:0000256" key="1">
    <source>
        <dbReference type="SAM" id="MobiDB-lite"/>
    </source>
</evidence>
<accession>A0A3P7I9S7</accession>
<organism evidence="2 3">
    <name type="scientific">Strongylus vulgaris</name>
    <name type="common">Blood worm</name>
    <dbReference type="NCBI Taxonomy" id="40348"/>
    <lineage>
        <taxon>Eukaryota</taxon>
        <taxon>Metazoa</taxon>
        <taxon>Ecdysozoa</taxon>
        <taxon>Nematoda</taxon>
        <taxon>Chromadorea</taxon>
        <taxon>Rhabditida</taxon>
        <taxon>Rhabditina</taxon>
        <taxon>Rhabditomorpha</taxon>
        <taxon>Strongyloidea</taxon>
        <taxon>Strongylidae</taxon>
        <taxon>Strongylus</taxon>
    </lineage>
</organism>
<dbReference type="AlphaFoldDB" id="A0A3P7I9S7"/>
<feature type="region of interest" description="Disordered" evidence="1">
    <location>
        <begin position="48"/>
        <end position="67"/>
    </location>
</feature>
<name>A0A3P7I9S7_STRVU</name>
<keyword evidence="3" id="KW-1185">Reference proteome</keyword>
<sequence>MLYTILLETENSSNESKNFAVLANRVMGMKTDRPAQTVERVRSRTLPNKPSKKVTWGDMRKSATFSM</sequence>
<dbReference type="EMBL" id="UYYB01002344">
    <property type="protein sequence ID" value="VDM66226.1"/>
    <property type="molecule type" value="Genomic_DNA"/>
</dbReference>
<evidence type="ECO:0000313" key="3">
    <source>
        <dbReference type="Proteomes" id="UP000270094"/>
    </source>
</evidence>